<accession>A0AAE1EA96</accession>
<keyword evidence="2" id="KW-0812">Transmembrane</keyword>
<comment type="caution">
    <text evidence="3">The sequence shown here is derived from an EMBL/GenBank/DDBJ whole genome shotgun (WGS) entry which is preliminary data.</text>
</comment>
<feature type="compositionally biased region" description="Polar residues" evidence="1">
    <location>
        <begin position="78"/>
        <end position="96"/>
    </location>
</feature>
<keyword evidence="2" id="KW-1133">Transmembrane helix</keyword>
<evidence type="ECO:0000256" key="1">
    <source>
        <dbReference type="SAM" id="MobiDB-lite"/>
    </source>
</evidence>
<dbReference type="Proteomes" id="UP001283361">
    <property type="component" value="Unassembled WGS sequence"/>
</dbReference>
<evidence type="ECO:0000256" key="2">
    <source>
        <dbReference type="SAM" id="Phobius"/>
    </source>
</evidence>
<feature type="transmembrane region" description="Helical" evidence="2">
    <location>
        <begin position="18"/>
        <end position="40"/>
    </location>
</feature>
<reference evidence="3" key="1">
    <citation type="journal article" date="2023" name="G3 (Bethesda)">
        <title>A reference genome for the long-term kleptoplast-retaining sea slug Elysia crispata morphotype clarki.</title>
        <authorList>
            <person name="Eastman K.E."/>
            <person name="Pendleton A.L."/>
            <person name="Shaikh M.A."/>
            <person name="Suttiyut T."/>
            <person name="Ogas R."/>
            <person name="Tomko P."/>
            <person name="Gavelis G."/>
            <person name="Widhalm J.R."/>
            <person name="Wisecaver J.H."/>
        </authorList>
    </citation>
    <scope>NUCLEOTIDE SEQUENCE</scope>
    <source>
        <strain evidence="3">ECLA1</strain>
    </source>
</reference>
<sequence>MVYNDPHELLLRLRRLSFINLSCGLLNLVVLVTAVEQFVVDLTSNCSGQHLVTMHTGSSVTRLRCDKTEVLNTAADPSPNSAPGNSWADSAASAWQ</sequence>
<gene>
    <name evidence="3" type="ORF">RRG08_054386</name>
</gene>
<keyword evidence="2" id="KW-0472">Membrane</keyword>
<protein>
    <submittedName>
        <fullName evidence="3">Uncharacterized protein</fullName>
    </submittedName>
</protein>
<feature type="region of interest" description="Disordered" evidence="1">
    <location>
        <begin position="72"/>
        <end position="96"/>
    </location>
</feature>
<evidence type="ECO:0000313" key="3">
    <source>
        <dbReference type="EMBL" id="KAK3799260.1"/>
    </source>
</evidence>
<proteinExistence type="predicted"/>
<name>A0AAE1EA96_9GAST</name>
<keyword evidence="4" id="KW-1185">Reference proteome</keyword>
<dbReference type="AlphaFoldDB" id="A0AAE1EA96"/>
<organism evidence="3 4">
    <name type="scientific">Elysia crispata</name>
    <name type="common">lettuce slug</name>
    <dbReference type="NCBI Taxonomy" id="231223"/>
    <lineage>
        <taxon>Eukaryota</taxon>
        <taxon>Metazoa</taxon>
        <taxon>Spiralia</taxon>
        <taxon>Lophotrochozoa</taxon>
        <taxon>Mollusca</taxon>
        <taxon>Gastropoda</taxon>
        <taxon>Heterobranchia</taxon>
        <taxon>Euthyneura</taxon>
        <taxon>Panpulmonata</taxon>
        <taxon>Sacoglossa</taxon>
        <taxon>Placobranchoidea</taxon>
        <taxon>Plakobranchidae</taxon>
        <taxon>Elysia</taxon>
    </lineage>
</organism>
<dbReference type="EMBL" id="JAWDGP010000590">
    <property type="protein sequence ID" value="KAK3799260.1"/>
    <property type="molecule type" value="Genomic_DNA"/>
</dbReference>
<evidence type="ECO:0000313" key="4">
    <source>
        <dbReference type="Proteomes" id="UP001283361"/>
    </source>
</evidence>